<feature type="compositionally biased region" description="Low complexity" evidence="1">
    <location>
        <begin position="481"/>
        <end position="495"/>
    </location>
</feature>
<sequence length="1142" mass="119687">MDGSYGNVYGGTPPMSPDTPSSNTGQYKVNVSRQKTRKWAEFKPANYDGDDWGGDDDGHDDTPPPPPQKHPMGPRQPSVPLPSARQSSPLASPPPLQLQTQRLIPTGAPASASAMLGRTGMDHTVSPQSAVPQSAAATVSSVHSSNQPASAEALPARTRSPPGPQSAGPQSAGPVPARFPPRKSSMGAQDGQSPTQLTGSAPRSRSSSRPGSSHNKPWTEGRPASPANARSPVTSPPKPLPFVRPADIYRRMEEEREKERRRSQESGGRPSFDGVRSSSRTGERSEPSGLSKTQSVVQPNPVEQEQAAAPQDAHASRNLRPSLATVAERKSEYGLEGLIDSYGSDDMTIAEPIAPSTAAPEKSALVELEPARDLRRYSTSPKLPELGRMSMFGDDFFSTSSRLSSEPPPMPNTSHLVAQATQPSASAKPAPAVQESINVVQADNAAAQSAEATTEIPITSPHKEEPKMSAGSSSPQGPVDAAQTKPPQQQAPAADAARHPVSSAEDKQPARPHLPGGWVTETLETPGEPTTPPEPDASQALAGKDFQSGKMSPEIKPEENVSQPAEKADKPVQPATSPTSDRTGEPAPATTGVQFTLPPLKTGSPPLTGSLQTTSSQSTPQANTQLTSQLKDVATPESELATPVPTTETAQDAEITPTAPLNPSRSAQNVSLQNQFVPPPNFETGSTLDTANNSPVKESDMLREEIIKSLSPLGPSSDHLEVTGDGMNAYHAAAANPVRESNYLGDVYGDYWAATEDKPAATNPEIQPESPKPAQSPSSLAQPAVPFSPPAPEKGQTPPLPAKAEERRISGDLRRRFSWEAESKASNSVTPIPGAPDEEKQSGAEGASQASVAEPTLASPTLSPSPPIPKIETTGLSTKTPTGISHQVSGASTLPARSTDGPIEPPSPISLRSERNGQPEDNRRISLAEDKVLVLPSDVPLASAPQPSEAVAEPADSHRPSSEGTQVGPTSPTTNTFLSIMTFRQIMNLPLPLERIKAFQEARSQFAAIDTGLNDWMSAMASRYPEHANISSSFRDGLVGPGGPEAQQAGQAPSQVNVHSSFFHQHNASTAGFGQGGRSGANIPMPPTPPHGSPLAHPSAQVAQVGAKSKKLLMAAGKAGKGLLNKGKNKLSGTGDKVFFNS</sequence>
<feature type="compositionally biased region" description="Low complexity" evidence="1">
    <location>
        <begin position="1123"/>
        <end position="1133"/>
    </location>
</feature>
<feature type="region of interest" description="Disordered" evidence="1">
    <location>
        <begin position="1123"/>
        <end position="1142"/>
    </location>
</feature>
<feature type="region of interest" description="Disordered" evidence="1">
    <location>
        <begin position="756"/>
        <end position="922"/>
    </location>
</feature>
<comment type="caution">
    <text evidence="2">The sequence shown here is derived from an EMBL/GenBank/DDBJ whole genome shotgun (WGS) entry which is preliminary data.</text>
</comment>
<evidence type="ECO:0000313" key="2">
    <source>
        <dbReference type="EMBL" id="KAK0655108.1"/>
    </source>
</evidence>
<feature type="compositionally biased region" description="Low complexity" evidence="1">
    <location>
        <begin position="437"/>
        <end position="456"/>
    </location>
</feature>
<feature type="compositionally biased region" description="Low complexity" evidence="1">
    <location>
        <begin position="165"/>
        <end position="174"/>
    </location>
</feature>
<feature type="compositionally biased region" description="Polar residues" evidence="1">
    <location>
        <begin position="659"/>
        <end position="676"/>
    </location>
</feature>
<name>A0AA39YM50_9PEZI</name>
<reference evidence="2" key="1">
    <citation type="submission" date="2023-06" db="EMBL/GenBank/DDBJ databases">
        <title>Genome-scale phylogeny and comparative genomics of the fungal order Sordariales.</title>
        <authorList>
            <consortium name="Lawrence Berkeley National Laboratory"/>
            <person name="Hensen N."/>
            <person name="Bonometti L."/>
            <person name="Westerberg I."/>
            <person name="Brannstrom I.O."/>
            <person name="Guillou S."/>
            <person name="Cros-Aarteil S."/>
            <person name="Calhoun S."/>
            <person name="Haridas S."/>
            <person name="Kuo A."/>
            <person name="Mondo S."/>
            <person name="Pangilinan J."/>
            <person name="Riley R."/>
            <person name="Labutti K."/>
            <person name="Andreopoulos B."/>
            <person name="Lipzen A."/>
            <person name="Chen C."/>
            <person name="Yanf M."/>
            <person name="Daum C."/>
            <person name="Ng V."/>
            <person name="Clum A."/>
            <person name="Steindorff A."/>
            <person name="Ohm R."/>
            <person name="Martin F."/>
            <person name="Silar P."/>
            <person name="Natvig D."/>
            <person name="Lalanne C."/>
            <person name="Gautier V."/>
            <person name="Ament-Velasquez S.L."/>
            <person name="Kruys A."/>
            <person name="Hutchinson M.I."/>
            <person name="Powell A.J."/>
            <person name="Barry K."/>
            <person name="Miller A.N."/>
            <person name="Grigoriev I.V."/>
            <person name="Debuchy R."/>
            <person name="Gladieux P."/>
            <person name="Thoren M.H."/>
            <person name="Johannesson H."/>
        </authorList>
    </citation>
    <scope>NUCLEOTIDE SEQUENCE</scope>
    <source>
        <strain evidence="2">SMH2532-1</strain>
    </source>
</reference>
<feature type="compositionally biased region" description="Polar residues" evidence="1">
    <location>
        <begin position="18"/>
        <end position="33"/>
    </location>
</feature>
<feature type="compositionally biased region" description="Low complexity" evidence="1">
    <location>
        <begin position="199"/>
        <end position="213"/>
    </location>
</feature>
<feature type="compositionally biased region" description="Basic and acidic residues" evidence="1">
    <location>
        <begin position="803"/>
        <end position="823"/>
    </location>
</feature>
<feature type="region of interest" description="Disordered" evidence="1">
    <location>
        <begin position="940"/>
        <end position="975"/>
    </location>
</feature>
<evidence type="ECO:0000313" key="3">
    <source>
        <dbReference type="Proteomes" id="UP001174936"/>
    </source>
</evidence>
<feature type="compositionally biased region" description="Low complexity" evidence="1">
    <location>
        <begin position="125"/>
        <end position="145"/>
    </location>
</feature>
<feature type="compositionally biased region" description="Polar residues" evidence="1">
    <location>
        <begin position="683"/>
        <end position="696"/>
    </location>
</feature>
<feature type="compositionally biased region" description="Polar residues" evidence="1">
    <location>
        <begin position="288"/>
        <end position="303"/>
    </location>
</feature>
<feature type="compositionally biased region" description="Polar residues" evidence="1">
    <location>
        <begin position="412"/>
        <end position="425"/>
    </location>
</feature>
<feature type="compositionally biased region" description="Basic and acidic residues" evidence="1">
    <location>
        <begin position="912"/>
        <end position="922"/>
    </location>
</feature>
<feature type="compositionally biased region" description="Acidic residues" evidence="1">
    <location>
        <begin position="48"/>
        <end position="59"/>
    </location>
</feature>
<feature type="compositionally biased region" description="Low complexity" evidence="1">
    <location>
        <begin position="70"/>
        <end position="90"/>
    </location>
</feature>
<dbReference type="AlphaFoldDB" id="A0AA39YM50"/>
<proteinExistence type="predicted"/>
<keyword evidence="3" id="KW-1185">Reference proteome</keyword>
<feature type="region of interest" description="Disordered" evidence="1">
    <location>
        <begin position="399"/>
        <end position="701"/>
    </location>
</feature>
<evidence type="ECO:0000256" key="1">
    <source>
        <dbReference type="SAM" id="MobiDB-lite"/>
    </source>
</evidence>
<dbReference type="EMBL" id="JAULSV010000001">
    <property type="protein sequence ID" value="KAK0655108.1"/>
    <property type="molecule type" value="Genomic_DNA"/>
</dbReference>
<protein>
    <submittedName>
        <fullName evidence="2">Uncharacterized protein</fullName>
    </submittedName>
</protein>
<feature type="compositionally biased region" description="Polar residues" evidence="1">
    <location>
        <begin position="874"/>
        <end position="896"/>
    </location>
</feature>
<gene>
    <name evidence="2" type="ORF">B0T16DRAFT_4196</name>
</gene>
<feature type="compositionally biased region" description="Polar residues" evidence="1">
    <location>
        <begin position="186"/>
        <end position="198"/>
    </location>
</feature>
<accession>A0AA39YM50</accession>
<feature type="compositionally biased region" description="Basic and acidic residues" evidence="1">
    <location>
        <begin position="247"/>
        <end position="264"/>
    </location>
</feature>
<organism evidence="2 3">
    <name type="scientific">Cercophora newfieldiana</name>
    <dbReference type="NCBI Taxonomy" id="92897"/>
    <lineage>
        <taxon>Eukaryota</taxon>
        <taxon>Fungi</taxon>
        <taxon>Dikarya</taxon>
        <taxon>Ascomycota</taxon>
        <taxon>Pezizomycotina</taxon>
        <taxon>Sordariomycetes</taxon>
        <taxon>Sordariomycetidae</taxon>
        <taxon>Sordariales</taxon>
        <taxon>Lasiosphaeriaceae</taxon>
        <taxon>Cercophora</taxon>
    </lineage>
</organism>
<feature type="region of interest" description="Disordered" evidence="1">
    <location>
        <begin position="1"/>
        <end position="362"/>
    </location>
</feature>
<feature type="compositionally biased region" description="Low complexity" evidence="1">
    <location>
        <begin position="604"/>
        <end position="621"/>
    </location>
</feature>
<feature type="compositionally biased region" description="Polar residues" evidence="1">
    <location>
        <begin position="962"/>
        <end position="975"/>
    </location>
</feature>
<dbReference type="Proteomes" id="UP001174936">
    <property type="component" value="Unassembled WGS sequence"/>
</dbReference>